<comment type="cofactor">
    <cofactor evidence="1">
        <name>FAD</name>
        <dbReference type="ChEBI" id="CHEBI:57692"/>
    </cofactor>
</comment>
<sequence length="541" mass="61683">MTLKLDLESHEDPFKFRATYDEVNSVLNSEKFPTPDNDIVLKSQSKVTIVGGGLSGLTCAITCKNELKEDDVTIFDKYSKFGGTWFTSIYPGCACDVPAVWYSFSAELNSNWSQLTPRQYEIEEYITEVVKKLELDRHAKFRTEVVESRYNEELGEWIVHGINLDTGQRLEHKTKILVISQGGLVYPNHLKAAKLGDFEGEYLHSALWNYDVDLKGKDIVVVGNGCSASQIIPQVLEHYDPKSIVQIFRSKQYYLPPLPEVAHTVYKLFSGTRAGILFVRWFIATVAELKYPQYSGGGGFLSRLIRWLSTREAINYMERTCPSKYHDMIIPHYKIGCKGLVFDYKYLPSLHDQRISLVDIGIDHIEANHVVLASGEKLHADVIVACTGYDLNKSYSKVPIYGINGISIKELWEEEGPSAYETILIKRCPNLFVFGGPNSSPAHSSLLSGVENSCALFKKFATKILSGELKSICVKDSKYDEWNFETQRVLRNHVLGTSYGGCGSWYTGDQNRNNYSYPYSQIYYWWRMKYPKWDDFILEKN</sequence>
<keyword evidence="6" id="KW-0285">Flavoprotein</keyword>
<evidence type="ECO:0000256" key="2">
    <source>
        <dbReference type="ARBA" id="ARBA00004924"/>
    </source>
</evidence>
<comment type="similarity">
    <text evidence="3">Belongs to the lysine N(6)-hydroxylase/L-ornithine N(5)-oxygenase family.</text>
</comment>
<name>A0ABP0EL34_9ASCO</name>
<dbReference type="InterPro" id="IPR025700">
    <property type="entry name" value="Lys/Orn_oxygenase"/>
</dbReference>
<evidence type="ECO:0000313" key="12">
    <source>
        <dbReference type="EMBL" id="CAK7918698.1"/>
    </source>
</evidence>
<organism evidence="12 13">
    <name type="scientific">[Candida] anglica</name>
    <dbReference type="NCBI Taxonomy" id="148631"/>
    <lineage>
        <taxon>Eukaryota</taxon>
        <taxon>Fungi</taxon>
        <taxon>Dikarya</taxon>
        <taxon>Ascomycota</taxon>
        <taxon>Saccharomycotina</taxon>
        <taxon>Pichiomycetes</taxon>
        <taxon>Debaryomycetaceae</taxon>
        <taxon>Kurtzmaniella</taxon>
    </lineage>
</organism>
<dbReference type="EC" id="1.14.13.196" evidence="5"/>
<comment type="similarity">
    <text evidence="4">Belongs to the FAD-binding monooxygenase family.</text>
</comment>
<comment type="catalytic activity">
    <reaction evidence="11">
        <text>L-ornithine + NADH + O2 = N(5)-hydroxy-L-ornithine + NAD(+) + H2O</text>
        <dbReference type="Rhea" id="RHEA:41512"/>
        <dbReference type="ChEBI" id="CHEBI:15377"/>
        <dbReference type="ChEBI" id="CHEBI:15379"/>
        <dbReference type="ChEBI" id="CHEBI:46911"/>
        <dbReference type="ChEBI" id="CHEBI:57540"/>
        <dbReference type="ChEBI" id="CHEBI:57945"/>
        <dbReference type="ChEBI" id="CHEBI:78275"/>
        <dbReference type="EC" id="1.14.13.196"/>
    </reaction>
</comment>
<evidence type="ECO:0000256" key="4">
    <source>
        <dbReference type="ARBA" id="ARBA00010139"/>
    </source>
</evidence>
<reference evidence="12 13" key="1">
    <citation type="submission" date="2024-01" db="EMBL/GenBank/DDBJ databases">
        <authorList>
            <consortium name="Genoscope - CEA"/>
            <person name="William W."/>
        </authorList>
    </citation>
    <scope>NUCLEOTIDE SEQUENCE [LARGE SCALE GENOMIC DNA]</scope>
    <source>
        <strain evidence="12 13">29B2s-10</strain>
    </source>
</reference>
<dbReference type="InterPro" id="IPR051209">
    <property type="entry name" value="FAD-bind_Monooxygenase_sf"/>
</dbReference>
<dbReference type="SUPFAM" id="SSF51905">
    <property type="entry name" value="FAD/NAD(P)-binding domain"/>
    <property type="match status" value="2"/>
</dbReference>
<proteinExistence type="inferred from homology"/>
<evidence type="ECO:0000256" key="3">
    <source>
        <dbReference type="ARBA" id="ARBA00007588"/>
    </source>
</evidence>
<keyword evidence="8" id="KW-0521">NADP</keyword>
<evidence type="ECO:0000256" key="8">
    <source>
        <dbReference type="ARBA" id="ARBA00022857"/>
    </source>
</evidence>
<evidence type="ECO:0000256" key="7">
    <source>
        <dbReference type="ARBA" id="ARBA00022827"/>
    </source>
</evidence>
<evidence type="ECO:0000256" key="10">
    <source>
        <dbReference type="ARBA" id="ARBA00047598"/>
    </source>
</evidence>
<keyword evidence="13" id="KW-1185">Reference proteome</keyword>
<dbReference type="PANTHER" id="PTHR42877:SF5">
    <property type="entry name" value="L-ORNITHINE N(5)-MONOOXYGENASE-RELATED"/>
    <property type="match status" value="1"/>
</dbReference>
<gene>
    <name evidence="12" type="ORF">CAAN4_G14444</name>
</gene>
<dbReference type="Pfam" id="PF13450">
    <property type="entry name" value="NAD_binding_8"/>
    <property type="match status" value="1"/>
</dbReference>
<dbReference type="Proteomes" id="UP001497600">
    <property type="component" value="Chromosome G"/>
</dbReference>
<evidence type="ECO:0000313" key="13">
    <source>
        <dbReference type="Proteomes" id="UP001497600"/>
    </source>
</evidence>
<evidence type="ECO:0000256" key="6">
    <source>
        <dbReference type="ARBA" id="ARBA00022630"/>
    </source>
</evidence>
<keyword evidence="9" id="KW-0560">Oxidoreductase</keyword>
<protein>
    <recommendedName>
        <fullName evidence="5">L-ornithine N(5)-monooxygenase [NAD(P)H]</fullName>
        <ecNumber evidence="5">1.14.13.196</ecNumber>
    </recommendedName>
</protein>
<dbReference type="EMBL" id="OZ004259">
    <property type="protein sequence ID" value="CAK7918698.1"/>
    <property type="molecule type" value="Genomic_DNA"/>
</dbReference>
<dbReference type="Pfam" id="PF13434">
    <property type="entry name" value="Lys_Orn_oxgnase"/>
    <property type="match status" value="1"/>
</dbReference>
<dbReference type="PANTHER" id="PTHR42877">
    <property type="entry name" value="L-ORNITHINE N(5)-MONOOXYGENASE-RELATED"/>
    <property type="match status" value="1"/>
</dbReference>
<comment type="catalytic activity">
    <reaction evidence="10">
        <text>L-ornithine + NADPH + O2 = N(5)-hydroxy-L-ornithine + NADP(+) + H2O</text>
        <dbReference type="Rhea" id="RHEA:41508"/>
        <dbReference type="ChEBI" id="CHEBI:15377"/>
        <dbReference type="ChEBI" id="CHEBI:15379"/>
        <dbReference type="ChEBI" id="CHEBI:46911"/>
        <dbReference type="ChEBI" id="CHEBI:57783"/>
        <dbReference type="ChEBI" id="CHEBI:58349"/>
        <dbReference type="ChEBI" id="CHEBI:78275"/>
        <dbReference type="EC" id="1.14.13.196"/>
    </reaction>
</comment>
<evidence type="ECO:0000256" key="1">
    <source>
        <dbReference type="ARBA" id="ARBA00001974"/>
    </source>
</evidence>
<evidence type="ECO:0000256" key="11">
    <source>
        <dbReference type="ARBA" id="ARBA00049248"/>
    </source>
</evidence>
<evidence type="ECO:0000256" key="9">
    <source>
        <dbReference type="ARBA" id="ARBA00023002"/>
    </source>
</evidence>
<dbReference type="InterPro" id="IPR036188">
    <property type="entry name" value="FAD/NAD-bd_sf"/>
</dbReference>
<keyword evidence="7" id="KW-0274">FAD</keyword>
<dbReference type="Gene3D" id="3.50.50.60">
    <property type="entry name" value="FAD/NAD(P)-binding domain"/>
    <property type="match status" value="3"/>
</dbReference>
<comment type="pathway">
    <text evidence="2">Siderophore biosynthesis.</text>
</comment>
<accession>A0ABP0EL34</accession>
<evidence type="ECO:0000256" key="5">
    <source>
        <dbReference type="ARBA" id="ARBA00012881"/>
    </source>
</evidence>